<comment type="catalytic activity">
    <reaction evidence="10">
        <text>a 5,6-dihydrouridine in tRNA + NADP(+) = a uridine in tRNA + NADPH + H(+)</text>
        <dbReference type="Rhea" id="RHEA:23624"/>
        <dbReference type="Rhea" id="RHEA-COMP:13339"/>
        <dbReference type="Rhea" id="RHEA-COMP:13887"/>
        <dbReference type="ChEBI" id="CHEBI:15378"/>
        <dbReference type="ChEBI" id="CHEBI:57783"/>
        <dbReference type="ChEBI" id="CHEBI:58349"/>
        <dbReference type="ChEBI" id="CHEBI:65315"/>
        <dbReference type="ChEBI" id="CHEBI:74443"/>
    </reaction>
</comment>
<comment type="catalytic activity">
    <reaction evidence="11">
        <text>a 5,6-dihydrouridine in tRNA + NAD(+) = a uridine in tRNA + NADH + H(+)</text>
        <dbReference type="Rhea" id="RHEA:54452"/>
        <dbReference type="Rhea" id="RHEA-COMP:13339"/>
        <dbReference type="Rhea" id="RHEA-COMP:13887"/>
        <dbReference type="ChEBI" id="CHEBI:15378"/>
        <dbReference type="ChEBI" id="CHEBI:57540"/>
        <dbReference type="ChEBI" id="CHEBI:57945"/>
        <dbReference type="ChEBI" id="CHEBI:65315"/>
        <dbReference type="ChEBI" id="CHEBI:74443"/>
    </reaction>
</comment>
<accession>A0A4Q0VI10</accession>
<feature type="binding site" evidence="14">
    <location>
        <position position="160"/>
    </location>
    <ligand>
        <name>FMN</name>
        <dbReference type="ChEBI" id="CHEBI:58210"/>
    </ligand>
</feature>
<evidence type="ECO:0000256" key="14">
    <source>
        <dbReference type="PIRSR" id="PIRSR006621-2"/>
    </source>
</evidence>
<keyword evidence="8" id="KW-0694">RNA-binding</keyword>
<feature type="binding site" evidence="14">
    <location>
        <position position="189"/>
    </location>
    <ligand>
        <name>FMN</name>
        <dbReference type="ChEBI" id="CHEBI:58210"/>
    </ligand>
</feature>
<evidence type="ECO:0000256" key="12">
    <source>
        <dbReference type="PIRNR" id="PIRNR006621"/>
    </source>
</evidence>
<dbReference type="PROSITE" id="PS01136">
    <property type="entry name" value="UPF0034"/>
    <property type="match status" value="1"/>
</dbReference>
<dbReference type="GO" id="GO:0050660">
    <property type="term" value="F:flavin adenine dinucleotide binding"/>
    <property type="evidence" value="ECO:0007669"/>
    <property type="project" value="InterPro"/>
</dbReference>
<dbReference type="CDD" id="cd02801">
    <property type="entry name" value="DUS_like_FMN"/>
    <property type="match status" value="1"/>
</dbReference>
<dbReference type="EC" id="1.3.1.-" evidence="12"/>
<dbReference type="EMBL" id="QXIL01000033">
    <property type="protein sequence ID" value="RXI76145.1"/>
    <property type="molecule type" value="Genomic_DNA"/>
</dbReference>
<dbReference type="InterPro" id="IPR024036">
    <property type="entry name" value="tRNA-dHydroUridine_Synthase_C"/>
</dbReference>
<proteinExistence type="inferred from homology"/>
<dbReference type="Gene3D" id="3.20.20.70">
    <property type="entry name" value="Aldolase class I"/>
    <property type="match status" value="1"/>
</dbReference>
<dbReference type="SUPFAM" id="SSF51395">
    <property type="entry name" value="FMN-linked oxidoreductases"/>
    <property type="match status" value="1"/>
</dbReference>
<feature type="active site" description="Proton donor" evidence="13">
    <location>
        <position position="122"/>
    </location>
</feature>
<dbReference type="InterPro" id="IPR035587">
    <property type="entry name" value="DUS-like_FMN-bd"/>
</dbReference>
<evidence type="ECO:0000259" key="15">
    <source>
        <dbReference type="Pfam" id="PF01207"/>
    </source>
</evidence>
<dbReference type="PIRSF" id="PIRSF006621">
    <property type="entry name" value="Dus"/>
    <property type="match status" value="1"/>
</dbReference>
<dbReference type="GO" id="GO:0017150">
    <property type="term" value="F:tRNA dihydrouridine synthase activity"/>
    <property type="evidence" value="ECO:0007669"/>
    <property type="project" value="InterPro"/>
</dbReference>
<dbReference type="PANTHER" id="PTHR11082">
    <property type="entry name" value="TRNA-DIHYDROURIDINE SYNTHASE"/>
    <property type="match status" value="1"/>
</dbReference>
<dbReference type="InterPro" id="IPR013785">
    <property type="entry name" value="Aldolase_TIM"/>
</dbReference>
<name>A0A4Q0VI10_9LACO</name>
<evidence type="ECO:0000256" key="6">
    <source>
        <dbReference type="ARBA" id="ARBA00022694"/>
    </source>
</evidence>
<gene>
    <name evidence="16" type="ORF">DXH47_10820</name>
</gene>
<comment type="similarity">
    <text evidence="12">Belongs to the dus family.</text>
</comment>
<evidence type="ECO:0000256" key="9">
    <source>
        <dbReference type="ARBA" id="ARBA00023002"/>
    </source>
</evidence>
<feature type="binding site" evidence="14">
    <location>
        <position position="92"/>
    </location>
    <ligand>
        <name>FMN</name>
        <dbReference type="ChEBI" id="CHEBI:58210"/>
    </ligand>
</feature>
<evidence type="ECO:0000313" key="16">
    <source>
        <dbReference type="EMBL" id="RXI76145.1"/>
    </source>
</evidence>
<evidence type="ECO:0000256" key="3">
    <source>
        <dbReference type="ARBA" id="ARBA00022555"/>
    </source>
</evidence>
<evidence type="ECO:0000256" key="2">
    <source>
        <dbReference type="ARBA" id="ARBA00002790"/>
    </source>
</evidence>
<sequence>MNKEIFNVSEVTTYWQDLADHARAEHRPFFTLAPMEAVTNAIFRRVVARAAAPDAFFTEFTNAISVTHPKAKFTVQGRLYVAPEEAKMPVVQLWGNQPEAFEKAAADVKSRGYQAIDMNMGCPDSTVIKNHGGSDLIRHPEDAAAVIAAAKTAGLPVSVKTRLGYSRVDEWHDWLKFLLEQDIPLLTVHLRTKKEMSRVPAHNELIDQIVQLRDEVAPHTLLQVNGDIANYQEGCALAAAHPGVDGIMIGRGIFTSPFAFEKTPHEHSVKELLELLNYQLDLFDDFAARFDTQRFASLKRFFKIYVRNQPHAAELRNAMMETKSTDEVRQLLADSPLTK</sequence>
<evidence type="ECO:0000256" key="13">
    <source>
        <dbReference type="PIRSR" id="PIRSR006621-1"/>
    </source>
</evidence>
<evidence type="ECO:0000256" key="7">
    <source>
        <dbReference type="ARBA" id="ARBA00022857"/>
    </source>
</evidence>
<keyword evidence="3" id="KW-0820">tRNA-binding</keyword>
<evidence type="ECO:0000256" key="11">
    <source>
        <dbReference type="ARBA" id="ARBA00048802"/>
    </source>
</evidence>
<dbReference type="AlphaFoldDB" id="A0A4Q0VI10"/>
<feature type="binding site" evidence="14">
    <location>
        <begin position="250"/>
        <end position="251"/>
    </location>
    <ligand>
        <name>FMN</name>
        <dbReference type="ChEBI" id="CHEBI:58210"/>
    </ligand>
</feature>
<evidence type="ECO:0000256" key="5">
    <source>
        <dbReference type="ARBA" id="ARBA00022643"/>
    </source>
</evidence>
<dbReference type="PANTHER" id="PTHR11082:SF25">
    <property type="entry name" value="DUS-LIKE FMN-BINDING DOMAIN-CONTAINING PROTEIN"/>
    <property type="match status" value="1"/>
</dbReference>
<keyword evidence="6 12" id="KW-0819">tRNA processing</keyword>
<keyword evidence="14" id="KW-0547">Nucleotide-binding</keyword>
<comment type="function">
    <text evidence="2 12">Catalyzes the synthesis of 5,6-dihydrouridine (D), a modified base found in the D-loop of most tRNAs, via the reduction of the C5-C6 double bond in target uridines.</text>
</comment>
<evidence type="ECO:0000256" key="1">
    <source>
        <dbReference type="ARBA" id="ARBA00001917"/>
    </source>
</evidence>
<dbReference type="Gene3D" id="1.10.1200.80">
    <property type="entry name" value="Putative flavin oxidoreducatase, domain 2"/>
    <property type="match status" value="1"/>
</dbReference>
<protein>
    <recommendedName>
        <fullName evidence="12">tRNA-dihydrouridine synthase</fullName>
        <ecNumber evidence="12">1.3.1.-</ecNumber>
    </recommendedName>
</protein>
<comment type="caution">
    <text evidence="16">The sequence shown here is derived from an EMBL/GenBank/DDBJ whole genome shotgun (WGS) entry which is preliminary data.</text>
</comment>
<evidence type="ECO:0000256" key="10">
    <source>
        <dbReference type="ARBA" id="ARBA00048205"/>
    </source>
</evidence>
<feature type="domain" description="DUS-like FMN-binding" evidence="15">
    <location>
        <begin position="32"/>
        <end position="332"/>
    </location>
</feature>
<keyword evidence="4 12" id="KW-0285">Flavoprotein</keyword>
<reference evidence="16 17" key="1">
    <citation type="submission" date="2018-08" db="EMBL/GenBank/DDBJ databases">
        <title>Lactobacillus suantsai sp. nov., isolated from traditional fermented suan-tsai in Taiwan.</title>
        <authorList>
            <person name="Huang C.-H."/>
        </authorList>
    </citation>
    <scope>NUCLEOTIDE SEQUENCE [LARGE SCALE GENOMIC DNA]</scope>
    <source>
        <strain evidence="16 17">BCRC 12945</strain>
    </source>
</reference>
<evidence type="ECO:0000256" key="8">
    <source>
        <dbReference type="ARBA" id="ARBA00022884"/>
    </source>
</evidence>
<keyword evidence="5 12" id="KW-0288">FMN</keyword>
<dbReference type="InterPro" id="IPR001269">
    <property type="entry name" value="DUS_fam"/>
</dbReference>
<dbReference type="GO" id="GO:0000049">
    <property type="term" value="F:tRNA binding"/>
    <property type="evidence" value="ECO:0007669"/>
    <property type="project" value="UniProtKB-KW"/>
</dbReference>
<dbReference type="InterPro" id="IPR018517">
    <property type="entry name" value="tRNA_hU_synthase_CS"/>
</dbReference>
<dbReference type="Proteomes" id="UP000290602">
    <property type="component" value="Unassembled WGS sequence"/>
</dbReference>
<dbReference type="Pfam" id="PF01207">
    <property type="entry name" value="Dus"/>
    <property type="match status" value="1"/>
</dbReference>
<evidence type="ECO:0000313" key="17">
    <source>
        <dbReference type="Proteomes" id="UP000290602"/>
    </source>
</evidence>
<dbReference type="OrthoDB" id="9764501at2"/>
<keyword evidence="9 12" id="KW-0560">Oxidoreductase</keyword>
<keyword evidence="17" id="KW-1185">Reference proteome</keyword>
<organism evidence="16 17">
    <name type="scientific">Levilactobacillus suantsaii</name>
    <dbReference type="NCBI Taxonomy" id="2292255"/>
    <lineage>
        <taxon>Bacteria</taxon>
        <taxon>Bacillati</taxon>
        <taxon>Bacillota</taxon>
        <taxon>Bacilli</taxon>
        <taxon>Lactobacillales</taxon>
        <taxon>Lactobacillaceae</taxon>
        <taxon>Levilactobacillus</taxon>
    </lineage>
</organism>
<evidence type="ECO:0000256" key="4">
    <source>
        <dbReference type="ARBA" id="ARBA00022630"/>
    </source>
</evidence>
<comment type="cofactor">
    <cofactor evidence="1 12 14">
        <name>FMN</name>
        <dbReference type="ChEBI" id="CHEBI:58210"/>
    </cofactor>
</comment>
<keyword evidence="7" id="KW-0521">NADP</keyword>